<dbReference type="InterPro" id="IPR036614">
    <property type="entry name" value="RusA-like_sf"/>
</dbReference>
<evidence type="ECO:0000256" key="8">
    <source>
        <dbReference type="ARBA" id="ARBA00022763"/>
    </source>
</evidence>
<keyword evidence="8" id="KW-0227">DNA damage</keyword>
<evidence type="ECO:0000256" key="16">
    <source>
        <dbReference type="ARBA" id="ARBA00031953"/>
    </source>
</evidence>
<evidence type="ECO:0000256" key="5">
    <source>
        <dbReference type="ARBA" id="ARBA00022722"/>
    </source>
</evidence>
<evidence type="ECO:0000256" key="11">
    <source>
        <dbReference type="ARBA" id="ARBA00023172"/>
    </source>
</evidence>
<dbReference type="Pfam" id="PF05866">
    <property type="entry name" value="RusA"/>
    <property type="match status" value="1"/>
</dbReference>
<accession>A0A0F7JU62</accession>
<evidence type="ECO:0000256" key="13">
    <source>
        <dbReference type="ARBA" id="ARBA00029354"/>
    </source>
</evidence>
<dbReference type="GO" id="GO:0006310">
    <property type="term" value="P:DNA recombination"/>
    <property type="evidence" value="ECO:0007669"/>
    <property type="project" value="UniProtKB-KW"/>
</dbReference>
<dbReference type="InterPro" id="IPR008822">
    <property type="entry name" value="Endonuclease_RusA-like"/>
</dbReference>
<dbReference type="GO" id="GO:0000287">
    <property type="term" value="F:magnesium ion binding"/>
    <property type="evidence" value="ECO:0007669"/>
    <property type="project" value="InterPro"/>
</dbReference>
<evidence type="ECO:0000256" key="15">
    <source>
        <dbReference type="ARBA" id="ARBA00030920"/>
    </source>
</evidence>
<keyword evidence="12" id="KW-0234">DNA repair</keyword>
<dbReference type="Proteomes" id="UP000034024">
    <property type="component" value="Chromosome"/>
</dbReference>
<evidence type="ECO:0000256" key="3">
    <source>
        <dbReference type="ARBA" id="ARBA00011738"/>
    </source>
</evidence>
<name>A0A0F7JU62_9DEIO</name>
<proteinExistence type="inferred from homology"/>
<comment type="catalytic activity">
    <reaction evidence="13">
        <text>Endonucleolytic cleavage at a junction such as a reciprocal single-stranded crossover between two homologous DNA duplexes (Holliday junction).</text>
        <dbReference type="EC" id="3.1.21.10"/>
    </reaction>
</comment>
<evidence type="ECO:0000256" key="14">
    <source>
        <dbReference type="ARBA" id="ARBA00029488"/>
    </source>
</evidence>
<evidence type="ECO:0000313" key="17">
    <source>
        <dbReference type="EMBL" id="AKH18270.1"/>
    </source>
</evidence>
<evidence type="ECO:0000256" key="6">
    <source>
        <dbReference type="ARBA" id="ARBA00022723"/>
    </source>
</evidence>
<keyword evidence="11" id="KW-0233">DNA recombination</keyword>
<comment type="similarity">
    <text evidence="2">Belongs to the RusA family.</text>
</comment>
<evidence type="ECO:0000313" key="18">
    <source>
        <dbReference type="Proteomes" id="UP000034024"/>
    </source>
</evidence>
<dbReference type="GO" id="GO:0008821">
    <property type="term" value="F:crossover junction DNA endonuclease activity"/>
    <property type="evidence" value="ECO:0007669"/>
    <property type="project" value="UniProtKB-EC"/>
</dbReference>
<gene>
    <name evidence="17" type="ORF">SY84_01670</name>
</gene>
<evidence type="ECO:0000256" key="7">
    <source>
        <dbReference type="ARBA" id="ARBA00022759"/>
    </source>
</evidence>
<sequence>MLFALPWGPSINHYWRHVLKPCKPKNPGAPPYYVKLLMSEEGRMYRRNVRTSLDTYRAHAPFVTPPGARLAVHLTLCAPTRRSYDVDNHVKACLDALTHCGVWADDSLIDELRVTRGPVTSGGQVHVTITPLTVTLFEVQP</sequence>
<evidence type="ECO:0000256" key="4">
    <source>
        <dbReference type="ARBA" id="ARBA00014885"/>
    </source>
</evidence>
<keyword evidence="6" id="KW-0479">Metal-binding</keyword>
<dbReference type="GO" id="GO:0006281">
    <property type="term" value="P:DNA repair"/>
    <property type="evidence" value="ECO:0007669"/>
    <property type="project" value="UniProtKB-KW"/>
</dbReference>
<dbReference type="PIRSF" id="PIRSF001007">
    <property type="entry name" value="RusA"/>
    <property type="match status" value="1"/>
</dbReference>
<keyword evidence="7" id="KW-0255">Endonuclease</keyword>
<dbReference type="SUPFAM" id="SSF103084">
    <property type="entry name" value="Holliday junction resolvase RusA"/>
    <property type="match status" value="1"/>
</dbReference>
<dbReference type="PATRIC" id="fig|1309411.5.peg.349"/>
<keyword evidence="10" id="KW-0460">Magnesium</keyword>
<dbReference type="EMBL" id="CP011389">
    <property type="protein sequence ID" value="AKH18270.1"/>
    <property type="molecule type" value="Genomic_DNA"/>
</dbReference>
<evidence type="ECO:0000256" key="10">
    <source>
        <dbReference type="ARBA" id="ARBA00022842"/>
    </source>
</evidence>
<comment type="subunit">
    <text evidence="3">Homodimer.</text>
</comment>
<evidence type="ECO:0000256" key="1">
    <source>
        <dbReference type="ARBA" id="ARBA00001946"/>
    </source>
</evidence>
<dbReference type="Gene3D" id="3.30.1330.70">
    <property type="entry name" value="Holliday junction resolvase RusA"/>
    <property type="match status" value="1"/>
</dbReference>
<comment type="cofactor">
    <cofactor evidence="1">
        <name>Mg(2+)</name>
        <dbReference type="ChEBI" id="CHEBI:18420"/>
    </cofactor>
</comment>
<reference evidence="17 18" key="1">
    <citation type="submission" date="2015-01" db="EMBL/GenBank/DDBJ databases">
        <title>Deinococcus soli/N5/whole genome sequencing.</title>
        <authorList>
            <person name="Kim M.K."/>
            <person name="Srinivasan S."/>
            <person name="Lee J.-J."/>
        </authorList>
    </citation>
    <scope>NUCLEOTIDE SEQUENCE [LARGE SCALE GENOMIC DNA]</scope>
    <source>
        <strain evidence="17 18">N5</strain>
    </source>
</reference>
<dbReference type="AlphaFoldDB" id="A0A0F7JU62"/>
<organism evidence="17 18">
    <name type="scientific">Deinococcus soli</name>
    <name type="common">ex Cha et al. 2016</name>
    <dbReference type="NCBI Taxonomy" id="1309411"/>
    <lineage>
        <taxon>Bacteria</taxon>
        <taxon>Thermotogati</taxon>
        <taxon>Deinococcota</taxon>
        <taxon>Deinococci</taxon>
        <taxon>Deinococcales</taxon>
        <taxon>Deinococcaceae</taxon>
        <taxon>Deinococcus</taxon>
    </lineage>
</organism>
<protein>
    <recommendedName>
        <fullName evidence="4">Crossover junction endodeoxyribonuclease RusA</fullName>
        <ecNumber evidence="14">3.1.21.10</ecNumber>
    </recommendedName>
    <alternativeName>
        <fullName evidence="15">Holliday junction nuclease RusA</fullName>
    </alternativeName>
    <alternativeName>
        <fullName evidence="16">Holliday junction resolvase</fullName>
    </alternativeName>
</protein>
<dbReference type="KEGG" id="dch:SY84_01670"/>
<dbReference type="EC" id="3.1.21.10" evidence="14"/>
<evidence type="ECO:0000256" key="2">
    <source>
        <dbReference type="ARBA" id="ARBA00008865"/>
    </source>
</evidence>
<evidence type="ECO:0000256" key="12">
    <source>
        <dbReference type="ARBA" id="ARBA00023204"/>
    </source>
</evidence>
<keyword evidence="5" id="KW-0540">Nuclease</keyword>
<evidence type="ECO:0000256" key="9">
    <source>
        <dbReference type="ARBA" id="ARBA00022801"/>
    </source>
</evidence>
<keyword evidence="9" id="KW-0378">Hydrolase</keyword>
<dbReference type="InterPro" id="IPR016281">
    <property type="entry name" value="Endonuclease_RusA"/>
</dbReference>
<keyword evidence="18" id="KW-1185">Reference proteome</keyword>